<protein>
    <submittedName>
        <fullName evidence="1">DUF4280 domain-containing protein</fullName>
    </submittedName>
</protein>
<dbReference type="EMBL" id="QNVV01000015">
    <property type="protein sequence ID" value="REC46155.1"/>
    <property type="molecule type" value="Genomic_DNA"/>
</dbReference>
<accession>A0A3D9AXS6</accession>
<gene>
    <name evidence="1" type="ORF">DRF67_15490</name>
</gene>
<dbReference type="OrthoDB" id="882303at2"/>
<evidence type="ECO:0000313" key="1">
    <source>
        <dbReference type="EMBL" id="REC46155.1"/>
    </source>
</evidence>
<dbReference type="Proteomes" id="UP000256257">
    <property type="component" value="Unassembled WGS sequence"/>
</dbReference>
<evidence type="ECO:0000313" key="2">
    <source>
        <dbReference type="Proteomes" id="UP000256257"/>
    </source>
</evidence>
<reference evidence="1 2" key="1">
    <citation type="submission" date="2018-06" db="EMBL/GenBank/DDBJ databases">
        <title>Novel Chryseobacterium species.</title>
        <authorList>
            <person name="Newman J."/>
            <person name="Hugo C."/>
            <person name="Oosthuizen L."/>
            <person name="Charimba G."/>
        </authorList>
    </citation>
    <scope>NUCLEOTIDE SEQUENCE [LARGE SCALE GENOMIC DNA]</scope>
    <source>
        <strain evidence="1 2">7_F195</strain>
    </source>
</reference>
<proteinExistence type="predicted"/>
<sequence length="155" mass="17049">MSEVHLVCQGATCQCNFGTTPDKLKVNTQTQRYINDSDGSKKLVATHVDIGTTFEKNTFGSCKKKNNTPCQAVVTQWSGFYEKIIVEDNSGKVLLETSKATCPVGGPDCITIINHGQTAEANQKNVDNANQEVLAELIPFVNTNRKVKKYIPINR</sequence>
<dbReference type="InterPro" id="IPR025460">
    <property type="entry name" value="DUF4280"/>
</dbReference>
<dbReference type="RefSeq" id="WP_115929207.1">
    <property type="nucleotide sequence ID" value="NZ_QNVV01000015.1"/>
</dbReference>
<keyword evidence="2" id="KW-1185">Reference proteome</keyword>
<dbReference type="AlphaFoldDB" id="A0A3D9AXS6"/>
<dbReference type="Pfam" id="PF14107">
    <property type="entry name" value="DUF4280"/>
    <property type="match status" value="1"/>
</dbReference>
<comment type="caution">
    <text evidence="1">The sequence shown here is derived from an EMBL/GenBank/DDBJ whole genome shotgun (WGS) entry which is preliminary data.</text>
</comment>
<name>A0A3D9AXS6_9FLAO</name>
<organism evidence="1 2">
    <name type="scientific">Chryseobacterium pennipullorum</name>
    <dbReference type="NCBI Taxonomy" id="2258963"/>
    <lineage>
        <taxon>Bacteria</taxon>
        <taxon>Pseudomonadati</taxon>
        <taxon>Bacteroidota</taxon>
        <taxon>Flavobacteriia</taxon>
        <taxon>Flavobacteriales</taxon>
        <taxon>Weeksellaceae</taxon>
        <taxon>Chryseobacterium group</taxon>
        <taxon>Chryseobacterium</taxon>
    </lineage>
</organism>